<keyword evidence="6 7" id="KW-0472">Membrane</keyword>
<evidence type="ECO:0000256" key="4">
    <source>
        <dbReference type="ARBA" id="ARBA00022692"/>
    </source>
</evidence>
<gene>
    <name evidence="9" type="ORF">SAMN05192546_11076</name>
</gene>
<organism evidence="9 10">
    <name type="scientific">Tindallia californiensis</name>
    <dbReference type="NCBI Taxonomy" id="159292"/>
    <lineage>
        <taxon>Bacteria</taxon>
        <taxon>Bacillati</taxon>
        <taxon>Bacillota</taxon>
        <taxon>Clostridia</taxon>
        <taxon>Peptostreptococcales</taxon>
        <taxon>Tindalliaceae</taxon>
        <taxon>Tindallia</taxon>
    </lineage>
</organism>
<dbReference type="CDD" id="cd06261">
    <property type="entry name" value="TM_PBP2"/>
    <property type="match status" value="1"/>
</dbReference>
<dbReference type="RefSeq" id="WP_093315150.1">
    <property type="nucleotide sequence ID" value="NZ_FNPV01000010.1"/>
</dbReference>
<evidence type="ECO:0000256" key="3">
    <source>
        <dbReference type="ARBA" id="ARBA00022475"/>
    </source>
</evidence>
<evidence type="ECO:0000256" key="5">
    <source>
        <dbReference type="ARBA" id="ARBA00022989"/>
    </source>
</evidence>
<proteinExistence type="inferred from homology"/>
<dbReference type="InterPro" id="IPR000515">
    <property type="entry name" value="MetI-like"/>
</dbReference>
<dbReference type="GO" id="GO:0055085">
    <property type="term" value="P:transmembrane transport"/>
    <property type="evidence" value="ECO:0007669"/>
    <property type="project" value="InterPro"/>
</dbReference>
<dbReference type="GO" id="GO:0005886">
    <property type="term" value="C:plasma membrane"/>
    <property type="evidence" value="ECO:0007669"/>
    <property type="project" value="UniProtKB-SubCell"/>
</dbReference>
<evidence type="ECO:0000256" key="2">
    <source>
        <dbReference type="ARBA" id="ARBA00022448"/>
    </source>
</evidence>
<reference evidence="9 10" key="1">
    <citation type="submission" date="2016-10" db="EMBL/GenBank/DDBJ databases">
        <authorList>
            <person name="de Groot N.N."/>
        </authorList>
    </citation>
    <scope>NUCLEOTIDE SEQUENCE [LARGE SCALE GENOMIC DNA]</scope>
    <source>
        <strain evidence="9 10">APO</strain>
    </source>
</reference>
<evidence type="ECO:0000259" key="8">
    <source>
        <dbReference type="PROSITE" id="PS50928"/>
    </source>
</evidence>
<accession>A0A1H3QR06</accession>
<dbReference type="SUPFAM" id="SSF161098">
    <property type="entry name" value="MetI-like"/>
    <property type="match status" value="1"/>
</dbReference>
<comment type="subcellular location">
    <subcellularLocation>
        <location evidence="1 7">Cell membrane</location>
        <topology evidence="1 7">Multi-pass membrane protein</topology>
    </subcellularLocation>
</comment>
<protein>
    <submittedName>
        <fullName evidence="9">Peptide/nickel transport system permease protein</fullName>
    </submittedName>
</protein>
<keyword evidence="2 7" id="KW-0813">Transport</keyword>
<dbReference type="STRING" id="159292.SAMN05192546_11076"/>
<dbReference type="InterPro" id="IPR045621">
    <property type="entry name" value="BPD_transp_1_N"/>
</dbReference>
<feature type="transmembrane region" description="Helical" evidence="7">
    <location>
        <begin position="141"/>
        <end position="164"/>
    </location>
</feature>
<dbReference type="Pfam" id="PF00528">
    <property type="entry name" value="BPD_transp_1"/>
    <property type="match status" value="1"/>
</dbReference>
<feature type="transmembrane region" description="Helical" evidence="7">
    <location>
        <begin position="235"/>
        <end position="261"/>
    </location>
</feature>
<keyword evidence="3" id="KW-1003">Cell membrane</keyword>
<dbReference type="InterPro" id="IPR035906">
    <property type="entry name" value="MetI-like_sf"/>
</dbReference>
<feature type="transmembrane region" description="Helical" evidence="7">
    <location>
        <begin position="176"/>
        <end position="195"/>
    </location>
</feature>
<dbReference type="Pfam" id="PF19300">
    <property type="entry name" value="BPD_transp_1_N"/>
    <property type="match status" value="1"/>
</dbReference>
<evidence type="ECO:0000313" key="10">
    <source>
        <dbReference type="Proteomes" id="UP000199230"/>
    </source>
</evidence>
<dbReference type="Gene3D" id="1.10.3720.10">
    <property type="entry name" value="MetI-like"/>
    <property type="match status" value="1"/>
</dbReference>
<feature type="transmembrane region" description="Helical" evidence="7">
    <location>
        <begin position="281"/>
        <end position="306"/>
    </location>
</feature>
<keyword evidence="4 7" id="KW-0812">Transmembrane</keyword>
<evidence type="ECO:0000313" key="9">
    <source>
        <dbReference type="EMBL" id="SDZ16032.1"/>
    </source>
</evidence>
<dbReference type="PANTHER" id="PTHR43163:SF6">
    <property type="entry name" value="DIPEPTIDE TRANSPORT SYSTEM PERMEASE PROTEIN DPPB-RELATED"/>
    <property type="match status" value="1"/>
</dbReference>
<sequence length="317" mass="34674">MTYALPYALKKIVLALPVLIGVSVIAFLLGVVALGDPAREALSADGVSTPTQEEIDVKRIELGLDQSLGKQYQQWIGGILQGDLGTSFMTNIPIAEEFRDRLPKTLALSISALLLVIFLSIPLAVLMAVYQHSWFDHIGRLFSLLLISTPGFLAAILLMMFFSVHLRWLPTSGYGTFSHLIIPSLVLAFGTSGVIMRVNRATLLEVLHKNYILNAHAKGLTKAFVLYRHALRNSLLPVITIIGNYFGSILGGSAIVETIFAIPGVGRYAIEGIMSMDYPVIQAYVLFTGVVYVLFNLLIDLSYILIDPRIRLGGDQG</sequence>
<comment type="similarity">
    <text evidence="7">Belongs to the binding-protein-dependent transport system permease family.</text>
</comment>
<name>A0A1H3QR06_9FIRM</name>
<dbReference type="AlphaFoldDB" id="A0A1H3QR06"/>
<keyword evidence="5 7" id="KW-1133">Transmembrane helix</keyword>
<dbReference type="PANTHER" id="PTHR43163">
    <property type="entry name" value="DIPEPTIDE TRANSPORT SYSTEM PERMEASE PROTEIN DPPB-RELATED"/>
    <property type="match status" value="1"/>
</dbReference>
<evidence type="ECO:0000256" key="1">
    <source>
        <dbReference type="ARBA" id="ARBA00004651"/>
    </source>
</evidence>
<evidence type="ECO:0000256" key="7">
    <source>
        <dbReference type="RuleBase" id="RU363032"/>
    </source>
</evidence>
<feature type="domain" description="ABC transmembrane type-1" evidence="8">
    <location>
        <begin position="102"/>
        <end position="299"/>
    </location>
</feature>
<dbReference type="EMBL" id="FNPV01000010">
    <property type="protein sequence ID" value="SDZ16032.1"/>
    <property type="molecule type" value="Genomic_DNA"/>
</dbReference>
<keyword evidence="10" id="KW-1185">Reference proteome</keyword>
<evidence type="ECO:0000256" key="6">
    <source>
        <dbReference type="ARBA" id="ARBA00023136"/>
    </source>
</evidence>
<feature type="transmembrane region" description="Helical" evidence="7">
    <location>
        <begin position="106"/>
        <end position="129"/>
    </location>
</feature>
<dbReference type="PROSITE" id="PS50928">
    <property type="entry name" value="ABC_TM1"/>
    <property type="match status" value="1"/>
</dbReference>
<dbReference type="OrthoDB" id="9773221at2"/>
<dbReference type="Proteomes" id="UP000199230">
    <property type="component" value="Unassembled WGS sequence"/>
</dbReference>
<feature type="transmembrane region" description="Helical" evidence="7">
    <location>
        <begin position="12"/>
        <end position="34"/>
    </location>
</feature>